<dbReference type="EMBL" id="JAAWWL010000001">
    <property type="protein sequence ID" value="NKI30875.1"/>
    <property type="molecule type" value="Genomic_DNA"/>
</dbReference>
<name>A0ABX1GLT3_9FLAO</name>
<dbReference type="InterPro" id="IPR052022">
    <property type="entry name" value="26kDa_periplasmic_antigen"/>
</dbReference>
<reference evidence="2 3" key="1">
    <citation type="submission" date="2020-04" db="EMBL/GenBank/DDBJ databases">
        <authorList>
            <person name="Yoon J."/>
        </authorList>
    </citation>
    <scope>NUCLEOTIDE SEQUENCE [LARGE SCALE GENOMIC DNA]</scope>
    <source>
        <strain evidence="2 3">DJ-13</strain>
    </source>
</reference>
<dbReference type="Proteomes" id="UP000718451">
    <property type="component" value="Unassembled WGS sequence"/>
</dbReference>
<dbReference type="RefSeq" id="WP_168551100.1">
    <property type="nucleotide sequence ID" value="NZ_JAAWWL010000001.1"/>
</dbReference>
<proteinExistence type="predicted"/>
<dbReference type="Pfam" id="PF04402">
    <property type="entry name" value="SIMPL"/>
    <property type="match status" value="1"/>
</dbReference>
<dbReference type="PANTHER" id="PTHR34387:SF1">
    <property type="entry name" value="PERIPLASMIC IMMUNOGENIC PROTEIN"/>
    <property type="match status" value="1"/>
</dbReference>
<protein>
    <submittedName>
        <fullName evidence="2">SIMPL domain-containing protein</fullName>
    </submittedName>
</protein>
<dbReference type="InterPro" id="IPR007497">
    <property type="entry name" value="SIMPL/DUF541"/>
</dbReference>
<comment type="caution">
    <text evidence="2">The sequence shown here is derived from an EMBL/GenBank/DDBJ whole genome shotgun (WGS) entry which is preliminary data.</text>
</comment>
<organism evidence="2 3">
    <name type="scientific">Croceivirga thetidis</name>
    <dbReference type="NCBI Taxonomy" id="2721623"/>
    <lineage>
        <taxon>Bacteria</taxon>
        <taxon>Pseudomonadati</taxon>
        <taxon>Bacteroidota</taxon>
        <taxon>Flavobacteriia</taxon>
        <taxon>Flavobacteriales</taxon>
        <taxon>Flavobacteriaceae</taxon>
        <taxon>Croceivirga</taxon>
    </lineage>
</organism>
<gene>
    <name evidence="2" type="ORF">HCU67_02895</name>
</gene>
<feature type="signal peptide" evidence="1">
    <location>
        <begin position="1"/>
        <end position="19"/>
    </location>
</feature>
<evidence type="ECO:0000256" key="1">
    <source>
        <dbReference type="SAM" id="SignalP"/>
    </source>
</evidence>
<feature type="chain" id="PRO_5046207096" evidence="1">
    <location>
        <begin position="20"/>
        <end position="233"/>
    </location>
</feature>
<keyword evidence="1" id="KW-0732">Signal</keyword>
<evidence type="ECO:0000313" key="2">
    <source>
        <dbReference type="EMBL" id="NKI30875.1"/>
    </source>
</evidence>
<evidence type="ECO:0000313" key="3">
    <source>
        <dbReference type="Proteomes" id="UP000718451"/>
    </source>
</evidence>
<sequence>MRKLVLTLICILAINSIMAQTRNFLDIPYLETSARVDTLVSPDKIYLSITIQEKDSKDRKSVEEQETQMAKSLEALGIDIDKQLTIKDLASNYKKYFLRSKTVLKSKQFSLLVYDGLTAGKVMAALEDLDIANTYLEKTEYSKMDELELELKSRAVKKAKKKADALTNPLGQKVGIAIHIVDNSQPYYPSYNQPRLEMRTMAMQDSSAPAPLDIGFEKIRVESTVNVKFELSK</sequence>
<dbReference type="PANTHER" id="PTHR34387">
    <property type="entry name" value="SLR1258 PROTEIN"/>
    <property type="match status" value="1"/>
</dbReference>
<accession>A0ABX1GLT3</accession>
<dbReference type="Gene3D" id="3.30.110.170">
    <property type="entry name" value="Protein of unknown function (DUF541), domain 1"/>
    <property type="match status" value="1"/>
</dbReference>
<keyword evidence="3" id="KW-1185">Reference proteome</keyword>